<protein>
    <submittedName>
        <fullName evidence="2">23620_t:CDS:1</fullName>
    </submittedName>
</protein>
<dbReference type="Proteomes" id="UP000789901">
    <property type="component" value="Unassembled WGS sequence"/>
</dbReference>
<sequence length="43" mass="4761">FDIAIVIASTFARDGQNNNRGTEEGTSSDTSSVRQKFFDPPRQ</sequence>
<evidence type="ECO:0000256" key="1">
    <source>
        <dbReference type="SAM" id="MobiDB-lite"/>
    </source>
</evidence>
<feature type="non-terminal residue" evidence="2">
    <location>
        <position position="1"/>
    </location>
</feature>
<accession>A0ABN7WMP0</accession>
<dbReference type="EMBL" id="CAJVQB010051042">
    <property type="protein sequence ID" value="CAG8835219.1"/>
    <property type="molecule type" value="Genomic_DNA"/>
</dbReference>
<comment type="caution">
    <text evidence="2">The sequence shown here is derived from an EMBL/GenBank/DDBJ whole genome shotgun (WGS) entry which is preliminary data.</text>
</comment>
<organism evidence="2 3">
    <name type="scientific">Gigaspora margarita</name>
    <dbReference type="NCBI Taxonomy" id="4874"/>
    <lineage>
        <taxon>Eukaryota</taxon>
        <taxon>Fungi</taxon>
        <taxon>Fungi incertae sedis</taxon>
        <taxon>Mucoromycota</taxon>
        <taxon>Glomeromycotina</taxon>
        <taxon>Glomeromycetes</taxon>
        <taxon>Diversisporales</taxon>
        <taxon>Gigasporaceae</taxon>
        <taxon>Gigaspora</taxon>
    </lineage>
</organism>
<feature type="region of interest" description="Disordered" evidence="1">
    <location>
        <begin position="13"/>
        <end position="43"/>
    </location>
</feature>
<keyword evidence="3" id="KW-1185">Reference proteome</keyword>
<proteinExistence type="predicted"/>
<evidence type="ECO:0000313" key="3">
    <source>
        <dbReference type="Proteomes" id="UP000789901"/>
    </source>
</evidence>
<reference evidence="2 3" key="1">
    <citation type="submission" date="2021-06" db="EMBL/GenBank/DDBJ databases">
        <authorList>
            <person name="Kallberg Y."/>
            <person name="Tangrot J."/>
            <person name="Rosling A."/>
        </authorList>
    </citation>
    <scope>NUCLEOTIDE SEQUENCE [LARGE SCALE GENOMIC DNA]</scope>
    <source>
        <strain evidence="2 3">120-4 pot B 10/14</strain>
    </source>
</reference>
<gene>
    <name evidence="2" type="ORF">GMARGA_LOCUS32462</name>
</gene>
<evidence type="ECO:0000313" key="2">
    <source>
        <dbReference type="EMBL" id="CAG8835219.1"/>
    </source>
</evidence>
<name>A0ABN7WMP0_GIGMA</name>